<feature type="non-terminal residue" evidence="1">
    <location>
        <position position="79"/>
    </location>
</feature>
<keyword evidence="2" id="KW-1185">Reference proteome</keyword>
<protein>
    <submittedName>
        <fullName evidence="1">Uncharacterized protein</fullName>
    </submittedName>
</protein>
<dbReference type="Gramene" id="rna-AYBTSS11_LOCUS27127">
    <property type="protein sequence ID" value="CAJ1975039.1"/>
    <property type="gene ID" value="gene-AYBTSS11_LOCUS27127"/>
</dbReference>
<name>A0AA86VVV2_9FABA</name>
<dbReference type="Proteomes" id="UP001189624">
    <property type="component" value="Chromosome 9"/>
</dbReference>
<dbReference type="EMBL" id="OY731406">
    <property type="protein sequence ID" value="CAJ1975039.1"/>
    <property type="molecule type" value="Genomic_DNA"/>
</dbReference>
<proteinExistence type="predicted"/>
<gene>
    <name evidence="1" type="ORF">AYBTSS11_LOCUS27127</name>
</gene>
<accession>A0AA86VVV2</accession>
<dbReference type="AlphaFoldDB" id="A0AA86VVV2"/>
<sequence length="79" mass="9461">MKTLVTYLDVSEFIQTEYGDQITILAKQTILKRKENKDVGVFRMIQKRVLLVIYPRIMRVKTTEKTLDTLQQEYEYDTK</sequence>
<evidence type="ECO:0000313" key="1">
    <source>
        <dbReference type="EMBL" id="CAJ1975039.1"/>
    </source>
</evidence>
<reference evidence="1" key="1">
    <citation type="submission" date="2023-10" db="EMBL/GenBank/DDBJ databases">
        <authorList>
            <person name="Domelevo Entfellner J.-B."/>
        </authorList>
    </citation>
    <scope>NUCLEOTIDE SEQUENCE</scope>
</reference>
<organism evidence="1 2">
    <name type="scientific">Sphenostylis stenocarpa</name>
    <dbReference type="NCBI Taxonomy" id="92480"/>
    <lineage>
        <taxon>Eukaryota</taxon>
        <taxon>Viridiplantae</taxon>
        <taxon>Streptophyta</taxon>
        <taxon>Embryophyta</taxon>
        <taxon>Tracheophyta</taxon>
        <taxon>Spermatophyta</taxon>
        <taxon>Magnoliopsida</taxon>
        <taxon>eudicotyledons</taxon>
        <taxon>Gunneridae</taxon>
        <taxon>Pentapetalae</taxon>
        <taxon>rosids</taxon>
        <taxon>fabids</taxon>
        <taxon>Fabales</taxon>
        <taxon>Fabaceae</taxon>
        <taxon>Papilionoideae</taxon>
        <taxon>50 kb inversion clade</taxon>
        <taxon>NPAAA clade</taxon>
        <taxon>indigoferoid/millettioid clade</taxon>
        <taxon>Phaseoleae</taxon>
        <taxon>Sphenostylis</taxon>
    </lineage>
</organism>
<evidence type="ECO:0000313" key="2">
    <source>
        <dbReference type="Proteomes" id="UP001189624"/>
    </source>
</evidence>